<feature type="compositionally biased region" description="Basic residues" evidence="1">
    <location>
        <begin position="10"/>
        <end position="22"/>
    </location>
</feature>
<name>G5LV69_SALET</name>
<reference evidence="2 3" key="1">
    <citation type="journal article" date="2011" name="BMC Genomics">
        <title>Genome sequencing reveals diversification of virulence factor content and possible host adaptation in distinct subpopulations of Salmonella enterica.</title>
        <authorList>
            <person name="den Bakker H.C."/>
            <person name="Moreno Switt A.I."/>
            <person name="Govoni G."/>
            <person name="Cummings C.A."/>
            <person name="Ranieri M.L."/>
            <person name="Degoricija L."/>
            <person name="Hoelzer K."/>
            <person name="Rodriguez-Rivera L.D."/>
            <person name="Brown S."/>
            <person name="Bolchacova E."/>
            <person name="Furtado M.R."/>
            <person name="Wiedmann M."/>
        </authorList>
    </citation>
    <scope>NUCLEOTIDE SEQUENCE [LARGE SCALE GENOMIC DNA]</scope>
    <source>
        <strain evidence="2 3">R6-377</strain>
    </source>
</reference>
<protein>
    <submittedName>
        <fullName evidence="2">Uncharacterized protein</fullName>
    </submittedName>
</protein>
<evidence type="ECO:0000256" key="1">
    <source>
        <dbReference type="SAM" id="MobiDB-lite"/>
    </source>
</evidence>
<dbReference type="EMBL" id="AFCJ01002208">
    <property type="protein sequence ID" value="EHC31195.1"/>
    <property type="molecule type" value="Genomic_DNA"/>
</dbReference>
<evidence type="ECO:0000313" key="3">
    <source>
        <dbReference type="Proteomes" id="UP000004642"/>
    </source>
</evidence>
<organism evidence="2 3">
    <name type="scientific">Salmonella enterica subsp. enterica serovar Alachua str. R6-377</name>
    <dbReference type="NCBI Taxonomy" id="913241"/>
    <lineage>
        <taxon>Bacteria</taxon>
        <taxon>Pseudomonadati</taxon>
        <taxon>Pseudomonadota</taxon>
        <taxon>Gammaproteobacteria</taxon>
        <taxon>Enterobacterales</taxon>
        <taxon>Enterobacteriaceae</taxon>
        <taxon>Salmonella</taxon>
    </lineage>
</organism>
<dbReference type="Proteomes" id="UP000004642">
    <property type="component" value="Unassembled WGS sequence"/>
</dbReference>
<sequence>MQNSAQTAHQKGRAKYRGGHRIGKVERFGDQKDGGNGGGGNDQHMLKRQK</sequence>
<feature type="region of interest" description="Disordered" evidence="1">
    <location>
        <begin position="1"/>
        <end position="50"/>
    </location>
</feature>
<gene>
    <name evidence="2" type="ORF">LTSEALA_5163</name>
</gene>
<accession>G5LV69</accession>
<comment type="caution">
    <text evidence="2">The sequence shown here is derived from an EMBL/GenBank/DDBJ whole genome shotgun (WGS) entry which is preliminary data.</text>
</comment>
<proteinExistence type="predicted"/>
<dbReference type="AlphaFoldDB" id="G5LV69"/>
<evidence type="ECO:0000313" key="2">
    <source>
        <dbReference type="EMBL" id="EHC31195.1"/>
    </source>
</evidence>
<feature type="compositionally biased region" description="Basic and acidic residues" evidence="1">
    <location>
        <begin position="23"/>
        <end position="33"/>
    </location>
</feature>